<evidence type="ECO:0000256" key="1">
    <source>
        <dbReference type="SAM" id="Phobius"/>
    </source>
</evidence>
<keyword evidence="1" id="KW-0472">Membrane</keyword>
<sequence>MYYIFSVLLIVINCILFLGVGTQTSSFALYLNIFNVLSFPMLYMFISKKTINSVALNSYLKMASTNVTDGLKEKIIKELRYIFNRPVIYVLFFFPIILGLYFYSFESKGYMPYLVQLVLSFYLGLNLFVLSIILKLYYKEYFFYLISILGMIFISFVSIFDLVEVNLKIFTFSLILCVSLSVIAFYSRAKNAQ</sequence>
<keyword evidence="1" id="KW-0812">Transmembrane</keyword>
<accession>K2PZ57</accession>
<reference evidence="2 3" key="1">
    <citation type="journal article" date="2012" name="J. Bacteriol.">
        <title>Genome Sequence of Galbibacter marinum Type Strain ck-I2-15.</title>
        <authorList>
            <person name="Lai Q."/>
            <person name="Li C."/>
            <person name="Shao Z."/>
        </authorList>
    </citation>
    <scope>NUCLEOTIDE SEQUENCE [LARGE SCALE GENOMIC DNA]</scope>
    <source>
        <strain evidence="3">ck-I2-15</strain>
    </source>
</reference>
<feature type="transmembrane region" description="Helical" evidence="1">
    <location>
        <begin position="5"/>
        <end position="21"/>
    </location>
</feature>
<comment type="caution">
    <text evidence="2">The sequence shown here is derived from an EMBL/GenBank/DDBJ whole genome shotgun (WGS) entry which is preliminary data.</text>
</comment>
<keyword evidence="1" id="KW-1133">Transmembrane helix</keyword>
<feature type="transmembrane region" description="Helical" evidence="1">
    <location>
        <begin position="87"/>
        <end position="104"/>
    </location>
</feature>
<feature type="transmembrane region" description="Helical" evidence="1">
    <location>
        <begin position="169"/>
        <end position="187"/>
    </location>
</feature>
<dbReference type="eggNOG" id="ENOG502ZS24">
    <property type="taxonomic scope" value="Bacteria"/>
</dbReference>
<evidence type="ECO:0000313" key="2">
    <source>
        <dbReference type="EMBL" id="EKF53906.1"/>
    </source>
</evidence>
<protein>
    <submittedName>
        <fullName evidence="2">Uncharacterized protein</fullName>
    </submittedName>
</protein>
<name>K2PZ57_9FLAO</name>
<dbReference type="EMBL" id="AMSG01000041">
    <property type="protein sequence ID" value="EKF53906.1"/>
    <property type="molecule type" value="Genomic_DNA"/>
</dbReference>
<evidence type="ECO:0000313" key="3">
    <source>
        <dbReference type="Proteomes" id="UP000007364"/>
    </source>
</evidence>
<feature type="transmembrane region" description="Helical" evidence="1">
    <location>
        <begin position="27"/>
        <end position="46"/>
    </location>
</feature>
<dbReference type="Proteomes" id="UP000007364">
    <property type="component" value="Unassembled WGS sequence"/>
</dbReference>
<proteinExistence type="predicted"/>
<feature type="transmembrane region" description="Helical" evidence="1">
    <location>
        <begin position="141"/>
        <end position="163"/>
    </location>
</feature>
<keyword evidence="3" id="KW-1185">Reference proteome</keyword>
<dbReference type="AlphaFoldDB" id="K2PZ57"/>
<dbReference type="PATRIC" id="fig|555500.3.peg.3112"/>
<feature type="transmembrane region" description="Helical" evidence="1">
    <location>
        <begin position="110"/>
        <end position="134"/>
    </location>
</feature>
<organism evidence="2 3">
    <name type="scientific">Galbibacter marinus</name>
    <dbReference type="NCBI Taxonomy" id="555500"/>
    <lineage>
        <taxon>Bacteria</taxon>
        <taxon>Pseudomonadati</taxon>
        <taxon>Bacteroidota</taxon>
        <taxon>Flavobacteriia</taxon>
        <taxon>Flavobacteriales</taxon>
        <taxon>Flavobacteriaceae</taxon>
        <taxon>Galbibacter</taxon>
    </lineage>
</organism>
<gene>
    <name evidence="2" type="ORF">I215_15135</name>
</gene>